<evidence type="ECO:0000313" key="12">
    <source>
        <dbReference type="Proteomes" id="UP001596405"/>
    </source>
</evidence>
<dbReference type="NCBIfam" id="TIGR01352">
    <property type="entry name" value="tonB_Cterm"/>
    <property type="match status" value="1"/>
</dbReference>
<dbReference type="EMBL" id="JBHSYQ010000004">
    <property type="protein sequence ID" value="MFC6997949.1"/>
    <property type="molecule type" value="Genomic_DNA"/>
</dbReference>
<evidence type="ECO:0000313" key="11">
    <source>
        <dbReference type="EMBL" id="MFC6997949.1"/>
    </source>
</evidence>
<evidence type="ECO:0000256" key="6">
    <source>
        <dbReference type="ARBA" id="ARBA00022692"/>
    </source>
</evidence>
<protein>
    <submittedName>
        <fullName evidence="11">TonB family protein</fullName>
    </submittedName>
</protein>
<name>A0ABW2DMR0_9BACT</name>
<dbReference type="RefSeq" id="WP_161486773.1">
    <property type="nucleotide sequence ID" value="NZ_JBHSYQ010000004.1"/>
</dbReference>
<evidence type="ECO:0000256" key="3">
    <source>
        <dbReference type="ARBA" id="ARBA00022448"/>
    </source>
</evidence>
<evidence type="ECO:0000256" key="2">
    <source>
        <dbReference type="ARBA" id="ARBA00006555"/>
    </source>
</evidence>
<evidence type="ECO:0000256" key="8">
    <source>
        <dbReference type="ARBA" id="ARBA00022989"/>
    </source>
</evidence>
<evidence type="ECO:0000256" key="1">
    <source>
        <dbReference type="ARBA" id="ARBA00004383"/>
    </source>
</evidence>
<evidence type="ECO:0000256" key="7">
    <source>
        <dbReference type="ARBA" id="ARBA00022927"/>
    </source>
</evidence>
<keyword evidence="7" id="KW-0653">Protein transport</keyword>
<dbReference type="PROSITE" id="PS51257">
    <property type="entry name" value="PROKAR_LIPOPROTEIN"/>
    <property type="match status" value="1"/>
</dbReference>
<comment type="subcellular location">
    <subcellularLocation>
        <location evidence="1">Cell inner membrane</location>
        <topology evidence="1">Single-pass membrane protein</topology>
        <orientation evidence="1">Periplasmic side</orientation>
    </subcellularLocation>
</comment>
<keyword evidence="12" id="KW-1185">Reference proteome</keyword>
<dbReference type="Proteomes" id="UP001596405">
    <property type="component" value="Unassembled WGS sequence"/>
</dbReference>
<evidence type="ECO:0000256" key="5">
    <source>
        <dbReference type="ARBA" id="ARBA00022519"/>
    </source>
</evidence>
<dbReference type="InterPro" id="IPR037682">
    <property type="entry name" value="TonB_C"/>
</dbReference>
<dbReference type="PANTHER" id="PTHR33446">
    <property type="entry name" value="PROTEIN TONB-RELATED"/>
    <property type="match status" value="1"/>
</dbReference>
<dbReference type="PANTHER" id="PTHR33446:SF2">
    <property type="entry name" value="PROTEIN TONB"/>
    <property type="match status" value="1"/>
</dbReference>
<keyword evidence="4" id="KW-1003">Cell membrane</keyword>
<dbReference type="Gene3D" id="3.30.1150.10">
    <property type="match status" value="1"/>
</dbReference>
<evidence type="ECO:0000259" key="10">
    <source>
        <dbReference type="PROSITE" id="PS52015"/>
    </source>
</evidence>
<proteinExistence type="inferred from homology"/>
<sequence>MKGKLSLFTSTFLLFVTACQVAKDHDRLAQLAFDDQKDRKENSSKTSVNDYSRTEEVYKILSQEELKTSTDFYNAALILQHGGKSEDFKQANLLAKKAVELNPTNADAKALVAMSLDRYLESNFKPQWYGTQFIELGEKKYLHPIDTTIITEQERKELGVQSLSQILDYLNKQHQKNESDISAYFVTDSLYRVFYPEVKAEIVGTFEQLLEKIKYPEEALKNNITGKVLVQYTIDPDGFVKDAVVVDGIGYGCDEEALRVINLARFKNYMNQDIERRSRVPFEIKSEVHKN</sequence>
<dbReference type="Pfam" id="PF03544">
    <property type="entry name" value="TonB_C"/>
    <property type="match status" value="1"/>
</dbReference>
<keyword evidence="3" id="KW-0813">Transport</keyword>
<dbReference type="InterPro" id="IPR051045">
    <property type="entry name" value="TonB-dependent_transducer"/>
</dbReference>
<dbReference type="InterPro" id="IPR006260">
    <property type="entry name" value="TonB/TolA_C"/>
</dbReference>
<dbReference type="PROSITE" id="PS52015">
    <property type="entry name" value="TONB_CTD"/>
    <property type="match status" value="1"/>
</dbReference>
<evidence type="ECO:0000256" key="9">
    <source>
        <dbReference type="ARBA" id="ARBA00023136"/>
    </source>
</evidence>
<keyword evidence="8" id="KW-1133">Transmembrane helix</keyword>
<comment type="similarity">
    <text evidence="2">Belongs to the TonB family.</text>
</comment>
<reference evidence="12" key="1">
    <citation type="journal article" date="2019" name="Int. J. Syst. Evol. Microbiol.">
        <title>The Global Catalogue of Microorganisms (GCM) 10K type strain sequencing project: providing services to taxonomists for standard genome sequencing and annotation.</title>
        <authorList>
            <consortium name="The Broad Institute Genomics Platform"/>
            <consortium name="The Broad Institute Genome Sequencing Center for Infectious Disease"/>
            <person name="Wu L."/>
            <person name="Ma J."/>
        </authorList>
    </citation>
    <scope>NUCLEOTIDE SEQUENCE [LARGE SCALE GENOMIC DNA]</scope>
    <source>
        <strain evidence="12">CGMCC 4.7393</strain>
    </source>
</reference>
<keyword evidence="6" id="KW-0812">Transmembrane</keyword>
<keyword evidence="9" id="KW-0472">Membrane</keyword>
<dbReference type="SUPFAM" id="SSF74653">
    <property type="entry name" value="TolA/TonB C-terminal domain"/>
    <property type="match status" value="1"/>
</dbReference>
<evidence type="ECO:0000256" key="4">
    <source>
        <dbReference type="ARBA" id="ARBA00022475"/>
    </source>
</evidence>
<accession>A0ABW2DMR0</accession>
<organism evidence="11 12">
    <name type="scientific">Rufibacter roseus</name>
    <dbReference type="NCBI Taxonomy" id="1567108"/>
    <lineage>
        <taxon>Bacteria</taxon>
        <taxon>Pseudomonadati</taxon>
        <taxon>Bacteroidota</taxon>
        <taxon>Cytophagia</taxon>
        <taxon>Cytophagales</taxon>
        <taxon>Hymenobacteraceae</taxon>
        <taxon>Rufibacter</taxon>
    </lineage>
</organism>
<comment type="caution">
    <text evidence="11">The sequence shown here is derived from an EMBL/GenBank/DDBJ whole genome shotgun (WGS) entry which is preliminary data.</text>
</comment>
<gene>
    <name evidence="11" type="ORF">ACFQHR_09940</name>
</gene>
<feature type="domain" description="TonB C-terminal" evidence="10">
    <location>
        <begin position="200"/>
        <end position="291"/>
    </location>
</feature>
<keyword evidence="5" id="KW-0997">Cell inner membrane</keyword>